<proteinExistence type="inferred from homology"/>
<reference evidence="6 7" key="1">
    <citation type="submission" date="2016-11" db="EMBL/GenBank/DDBJ databases">
        <title>Paenibacillus species isolates.</title>
        <authorList>
            <person name="Beno S.M."/>
        </authorList>
    </citation>
    <scope>NUCLEOTIDE SEQUENCE [LARGE SCALE GENOMIC DNA]</scope>
    <source>
        <strain evidence="6 7">FSL R5-0378</strain>
    </source>
</reference>
<keyword evidence="7" id="KW-1185">Reference proteome</keyword>
<dbReference type="Gene3D" id="3.20.20.70">
    <property type="entry name" value="Aldolase class I"/>
    <property type="match status" value="1"/>
</dbReference>
<dbReference type="PANTHER" id="PTHR30246:SF1">
    <property type="entry name" value="2-DEHYDRO-3-DEOXY-6-PHOSPHOGALACTONATE ALDOLASE-RELATED"/>
    <property type="match status" value="1"/>
</dbReference>
<evidence type="ECO:0000256" key="4">
    <source>
        <dbReference type="ARBA" id="ARBA00023239"/>
    </source>
</evidence>
<dbReference type="CDD" id="cd00452">
    <property type="entry name" value="KDPG_aldolase"/>
    <property type="match status" value="1"/>
</dbReference>
<name>A0A1R1E944_9BACL</name>
<evidence type="ECO:0000256" key="2">
    <source>
        <dbReference type="ARBA" id="ARBA00006906"/>
    </source>
</evidence>
<evidence type="ECO:0000256" key="3">
    <source>
        <dbReference type="ARBA" id="ARBA00011233"/>
    </source>
</evidence>
<comment type="caution">
    <text evidence="6">The sequence shown here is derived from an EMBL/GenBank/DDBJ whole genome shotgun (WGS) entry which is preliminary data.</text>
</comment>
<sequence>MKRMHTSQVLQELLSARMVAIVRGITRDQARTAGEGLIAGGVRLMEVTLNTDGALHMIEGWRSAYDGRAHVGAGTVLNLAMAKEAVQAGAQFLISPNVDQAVISFALEQGIDVWPGAMTPTEIVAAYEAGASAVKLFPMGSLGIGYLKEIRAPLDHIPLMATGGVTIGNIADYFEAGACAVGIGSSLLPKAELESGNVEAVQERAAAFVQAAARTETDK</sequence>
<dbReference type="NCBIfam" id="TIGR01182">
    <property type="entry name" value="eda"/>
    <property type="match status" value="1"/>
</dbReference>
<evidence type="ECO:0000313" key="6">
    <source>
        <dbReference type="EMBL" id="OMF48331.1"/>
    </source>
</evidence>
<dbReference type="InterPro" id="IPR000887">
    <property type="entry name" value="Aldlse_KDPG_KHG"/>
</dbReference>
<accession>A0A1R1E944</accession>
<comment type="subunit">
    <text evidence="3">Homotrimer.</text>
</comment>
<keyword evidence="4" id="KW-0456">Lyase</keyword>
<dbReference type="Pfam" id="PF01081">
    <property type="entry name" value="Aldolase"/>
    <property type="match status" value="1"/>
</dbReference>
<evidence type="ECO:0000256" key="1">
    <source>
        <dbReference type="ARBA" id="ARBA00004761"/>
    </source>
</evidence>
<dbReference type="InterPro" id="IPR013785">
    <property type="entry name" value="Aldolase_TIM"/>
</dbReference>
<protein>
    <submittedName>
        <fullName evidence="6">2-dehydro-3-deoxyphosphogluconate aldolase</fullName>
    </submittedName>
</protein>
<gene>
    <name evidence="6" type="ORF">BK138_31655</name>
</gene>
<dbReference type="SUPFAM" id="SSF51569">
    <property type="entry name" value="Aldolase"/>
    <property type="match status" value="1"/>
</dbReference>
<dbReference type="STRING" id="297318.BK138_31655"/>
<evidence type="ECO:0000313" key="7">
    <source>
        <dbReference type="Proteomes" id="UP000187172"/>
    </source>
</evidence>
<comment type="pathway">
    <text evidence="1">Carbohydrate acid metabolism.</text>
</comment>
<dbReference type="GO" id="GO:0016829">
    <property type="term" value="F:lyase activity"/>
    <property type="evidence" value="ECO:0007669"/>
    <property type="project" value="UniProtKB-KW"/>
</dbReference>
<organism evidence="6 7">
    <name type="scientific">Paenibacillus rhizosphaerae</name>
    <dbReference type="NCBI Taxonomy" id="297318"/>
    <lineage>
        <taxon>Bacteria</taxon>
        <taxon>Bacillati</taxon>
        <taxon>Bacillota</taxon>
        <taxon>Bacilli</taxon>
        <taxon>Bacillales</taxon>
        <taxon>Paenibacillaceae</taxon>
        <taxon>Paenibacillus</taxon>
    </lineage>
</organism>
<dbReference type="PANTHER" id="PTHR30246">
    <property type="entry name" value="2-KETO-3-DEOXY-6-PHOSPHOGLUCONATE ALDOLASE"/>
    <property type="match status" value="1"/>
</dbReference>
<evidence type="ECO:0000256" key="5">
    <source>
        <dbReference type="ARBA" id="ARBA00023277"/>
    </source>
</evidence>
<dbReference type="EMBL" id="MRTP01000017">
    <property type="protein sequence ID" value="OMF48331.1"/>
    <property type="molecule type" value="Genomic_DNA"/>
</dbReference>
<dbReference type="Proteomes" id="UP000187172">
    <property type="component" value="Unassembled WGS sequence"/>
</dbReference>
<dbReference type="AlphaFoldDB" id="A0A1R1E944"/>
<keyword evidence="5" id="KW-0119">Carbohydrate metabolism</keyword>
<comment type="similarity">
    <text evidence="2">Belongs to the KHG/KDPG aldolase family.</text>
</comment>